<feature type="transmembrane region" description="Helical" evidence="5">
    <location>
        <begin position="647"/>
        <end position="664"/>
    </location>
</feature>
<feature type="transmembrane region" description="Helical" evidence="5">
    <location>
        <begin position="567"/>
        <end position="591"/>
    </location>
</feature>
<keyword evidence="4" id="KW-0560">Oxidoreductase</keyword>
<gene>
    <name evidence="7" type="ORF">LY89DRAFT_637429</name>
</gene>
<dbReference type="EMBL" id="KQ947407">
    <property type="protein sequence ID" value="KUJ21599.1"/>
    <property type="molecule type" value="Genomic_DNA"/>
</dbReference>
<dbReference type="InterPro" id="IPR002938">
    <property type="entry name" value="FAD-bd"/>
</dbReference>
<dbReference type="InParanoid" id="A0A194XNC5"/>
<accession>A0A194XNC5</accession>
<feature type="transmembrane region" description="Helical" evidence="5">
    <location>
        <begin position="685"/>
        <end position="704"/>
    </location>
</feature>
<dbReference type="PANTHER" id="PTHR47356:SF2">
    <property type="entry name" value="FAD-BINDING DOMAIN-CONTAINING PROTEIN-RELATED"/>
    <property type="match status" value="1"/>
</dbReference>
<keyword evidence="5" id="KW-1133">Transmembrane helix</keyword>
<dbReference type="InterPro" id="IPR036188">
    <property type="entry name" value="FAD/NAD-bd_sf"/>
</dbReference>
<dbReference type="AlphaFoldDB" id="A0A194XNC5"/>
<dbReference type="PRINTS" id="PR00420">
    <property type="entry name" value="RNGMNOXGNASE"/>
</dbReference>
<keyword evidence="3" id="KW-0274">FAD</keyword>
<evidence type="ECO:0000256" key="2">
    <source>
        <dbReference type="ARBA" id="ARBA00022630"/>
    </source>
</evidence>
<evidence type="ECO:0000256" key="1">
    <source>
        <dbReference type="ARBA" id="ARBA00007992"/>
    </source>
</evidence>
<dbReference type="RefSeq" id="XP_018075954.1">
    <property type="nucleotide sequence ID" value="XM_018211532.1"/>
</dbReference>
<dbReference type="InterPro" id="IPR050562">
    <property type="entry name" value="FAD_mOase_fung"/>
</dbReference>
<keyword evidence="5" id="KW-0472">Membrane</keyword>
<keyword evidence="2" id="KW-0285">Flavoprotein</keyword>
<dbReference type="OrthoDB" id="10029326at2759"/>
<dbReference type="GO" id="GO:0071949">
    <property type="term" value="F:FAD binding"/>
    <property type="evidence" value="ECO:0007669"/>
    <property type="project" value="InterPro"/>
</dbReference>
<proteinExistence type="inferred from homology"/>
<comment type="similarity">
    <text evidence="1">Belongs to the paxM FAD-dependent monooxygenase family.</text>
</comment>
<name>A0A194XNC5_MOLSC</name>
<evidence type="ECO:0000259" key="6">
    <source>
        <dbReference type="Pfam" id="PF01494"/>
    </source>
</evidence>
<dbReference type="Gene3D" id="3.50.50.60">
    <property type="entry name" value="FAD/NAD(P)-binding domain"/>
    <property type="match status" value="1"/>
</dbReference>
<feature type="domain" description="FAD-binding" evidence="6">
    <location>
        <begin position="16"/>
        <end position="359"/>
    </location>
</feature>
<dbReference type="GeneID" id="28821258"/>
<dbReference type="PANTHER" id="PTHR47356">
    <property type="entry name" value="FAD-DEPENDENT MONOOXYGENASE ASQG-RELATED"/>
    <property type="match status" value="1"/>
</dbReference>
<feature type="transmembrane region" description="Helical" evidence="5">
    <location>
        <begin position="771"/>
        <end position="795"/>
    </location>
</feature>
<dbReference type="Pfam" id="PF01494">
    <property type="entry name" value="FAD_binding_3"/>
    <property type="match status" value="1"/>
</dbReference>
<reference evidence="7 8" key="1">
    <citation type="submission" date="2015-10" db="EMBL/GenBank/DDBJ databases">
        <title>Full genome of DAOMC 229536 Phialocephala scopiformis, a fungal endophyte of spruce producing the potent anti-insectan compound rugulosin.</title>
        <authorList>
            <consortium name="DOE Joint Genome Institute"/>
            <person name="Walker A.K."/>
            <person name="Frasz S.L."/>
            <person name="Seifert K.A."/>
            <person name="Miller J.D."/>
            <person name="Mondo S.J."/>
            <person name="Labutti K."/>
            <person name="Lipzen A."/>
            <person name="Dockter R."/>
            <person name="Kennedy M."/>
            <person name="Grigoriev I.V."/>
            <person name="Spatafora J.W."/>
        </authorList>
    </citation>
    <scope>NUCLEOTIDE SEQUENCE [LARGE SCALE GENOMIC DNA]</scope>
    <source>
        <strain evidence="7 8">CBS 120377</strain>
    </source>
</reference>
<evidence type="ECO:0000256" key="4">
    <source>
        <dbReference type="ARBA" id="ARBA00023002"/>
    </source>
</evidence>
<dbReference type="KEGG" id="psco:LY89DRAFT_637429"/>
<evidence type="ECO:0000256" key="3">
    <source>
        <dbReference type="ARBA" id="ARBA00022827"/>
    </source>
</evidence>
<dbReference type="SUPFAM" id="SSF51905">
    <property type="entry name" value="FAD/NAD(P)-binding domain"/>
    <property type="match status" value="1"/>
</dbReference>
<evidence type="ECO:0000256" key="5">
    <source>
        <dbReference type="SAM" id="Phobius"/>
    </source>
</evidence>
<dbReference type="Proteomes" id="UP000070700">
    <property type="component" value="Unassembled WGS sequence"/>
</dbReference>
<sequence length="811" mass="89008">MSLKEKSASAEKHDRLRVIIVGGSIAGLTLAHSLHHSNVDFVVLEAGKELAPQVGASIVVFPNGARILDQLGMFDQILASTESLTLGTNWTEDGKMLLQTDAPLLIEARTGYPGSFMSRQLLLDILSKNIHDKSKVHTSKRVCDVKQNDDGVVVTCEDGSSYTGDIVVGADGIHSTVRTFMQNHIDKKAPGKADKDRKSITAEYNCIFGIGGAVEGDLIPGETHRSYCNGYSTLSFVGHDDSLYWFLFSKLDKKYHGKDIPKYTKADVDEAIKPFFNIHLTDSIKFDKVWEKRTFANMTSVEESINENWTSDRFVCIGDSIHKVTPNAGAGGNAAIESAAALANSLATLKNTKKPSLVEIQTALRQFYEKRHERANVIIETANKLTRIEALETLKDKAIVYYALPYLADSLVNRNSNSTIGAELLDFLPEPKRSLEAMMPWNPNGGLGKEESRLLRALYAVPLLLITYACHRTMGATISALVVPSSAAGTVTLSPSVVVPLCTKFFGVEGLDKFISKFVAFFTPAIANSDPIGQLQALAFLGDLIPIQTIWMIEGIRRGNSGTVADLLPTILGVLFQIRGIGYIAPIYYFLHYVQSPLENYAAPDNRMMQMGPVKTIIPTILLSYILPSVAMFTAPSLTTRQWVNGLFWQPFPIYASILQRVLPRFVKDTTQTDRISRPEADMPYLRAAYGFAATAAACGYLYVRFKSPVSLMKIFFDGIANPTEALPLIMGATKALKYDQIAAFSAGAIWTLLSFADLKKAKKLEAGWGRVLGVFAGTTLTAGPGAAMAVMWAWREETLAKRRSRTVEKK</sequence>
<dbReference type="GO" id="GO:0004497">
    <property type="term" value="F:monooxygenase activity"/>
    <property type="evidence" value="ECO:0007669"/>
    <property type="project" value="InterPro"/>
</dbReference>
<organism evidence="7 8">
    <name type="scientific">Mollisia scopiformis</name>
    <name type="common">Conifer needle endophyte fungus</name>
    <name type="synonym">Phialocephala scopiformis</name>
    <dbReference type="NCBI Taxonomy" id="149040"/>
    <lineage>
        <taxon>Eukaryota</taxon>
        <taxon>Fungi</taxon>
        <taxon>Dikarya</taxon>
        <taxon>Ascomycota</taxon>
        <taxon>Pezizomycotina</taxon>
        <taxon>Leotiomycetes</taxon>
        <taxon>Helotiales</taxon>
        <taxon>Mollisiaceae</taxon>
        <taxon>Mollisia</taxon>
    </lineage>
</organism>
<feature type="transmembrane region" description="Helical" evidence="5">
    <location>
        <begin position="612"/>
        <end position="635"/>
    </location>
</feature>
<keyword evidence="5" id="KW-0812">Transmembrane</keyword>
<feature type="transmembrane region" description="Helical" evidence="5">
    <location>
        <begin position="741"/>
        <end position="759"/>
    </location>
</feature>
<evidence type="ECO:0000313" key="7">
    <source>
        <dbReference type="EMBL" id="KUJ21599.1"/>
    </source>
</evidence>
<evidence type="ECO:0000313" key="8">
    <source>
        <dbReference type="Proteomes" id="UP000070700"/>
    </source>
</evidence>
<protein>
    <submittedName>
        <fullName evidence="7">FAD/NAD(P)-binding domain-containing protein</fullName>
    </submittedName>
</protein>
<keyword evidence="8" id="KW-1185">Reference proteome</keyword>